<feature type="compositionally biased region" description="Low complexity" evidence="5">
    <location>
        <begin position="457"/>
        <end position="469"/>
    </location>
</feature>
<evidence type="ECO:0000313" key="8">
    <source>
        <dbReference type="Proteomes" id="UP000070544"/>
    </source>
</evidence>
<dbReference type="OMA" id="TIAREWD"/>
<feature type="compositionally biased region" description="Low complexity" evidence="5">
    <location>
        <begin position="572"/>
        <end position="588"/>
    </location>
</feature>
<feature type="compositionally biased region" description="Polar residues" evidence="5">
    <location>
        <begin position="1"/>
        <end position="11"/>
    </location>
</feature>
<dbReference type="Pfam" id="PF00018">
    <property type="entry name" value="SH3_1"/>
    <property type="match status" value="1"/>
</dbReference>
<dbReference type="InterPro" id="IPR036028">
    <property type="entry name" value="SH3-like_dom_sf"/>
</dbReference>
<evidence type="ECO:0000256" key="5">
    <source>
        <dbReference type="SAM" id="MobiDB-lite"/>
    </source>
</evidence>
<feature type="region of interest" description="Disordered" evidence="5">
    <location>
        <begin position="905"/>
        <end position="932"/>
    </location>
</feature>
<feature type="coiled-coil region" evidence="4">
    <location>
        <begin position="677"/>
        <end position="873"/>
    </location>
</feature>
<feature type="domain" description="SH3" evidence="6">
    <location>
        <begin position="1034"/>
        <end position="1095"/>
    </location>
</feature>
<dbReference type="STRING" id="1344416.A0A138ZXW7"/>
<dbReference type="AlphaFoldDB" id="A0A138ZXW7"/>
<name>A0A138ZXW7_GONPJ</name>
<accession>A0A138ZXW7</accession>
<evidence type="ECO:0000256" key="4">
    <source>
        <dbReference type="SAM" id="Coils"/>
    </source>
</evidence>
<dbReference type="SMART" id="SM00248">
    <property type="entry name" value="ANK"/>
    <property type="match status" value="2"/>
</dbReference>
<keyword evidence="2" id="KW-0040">ANK repeat</keyword>
<feature type="compositionally biased region" description="Pro residues" evidence="5">
    <location>
        <begin position="368"/>
        <end position="382"/>
    </location>
</feature>
<dbReference type="PROSITE" id="PS50002">
    <property type="entry name" value="SH3"/>
    <property type="match status" value="1"/>
</dbReference>
<reference evidence="7 8" key="1">
    <citation type="journal article" date="2015" name="Genome Biol. Evol.">
        <title>Phylogenomic analyses indicate that early fungi evolved digesting cell walls of algal ancestors of land plants.</title>
        <authorList>
            <person name="Chang Y."/>
            <person name="Wang S."/>
            <person name="Sekimoto S."/>
            <person name="Aerts A.L."/>
            <person name="Choi C."/>
            <person name="Clum A."/>
            <person name="LaButti K.M."/>
            <person name="Lindquist E.A."/>
            <person name="Yee Ngan C."/>
            <person name="Ohm R.A."/>
            <person name="Salamov A.A."/>
            <person name="Grigoriev I.V."/>
            <person name="Spatafora J.W."/>
            <person name="Berbee M.L."/>
        </authorList>
    </citation>
    <scope>NUCLEOTIDE SEQUENCE [LARGE SCALE GENOMIC DNA]</scope>
    <source>
        <strain evidence="7 8">JEL478</strain>
    </source>
</reference>
<dbReference type="PROSITE" id="PS50297">
    <property type="entry name" value="ANK_REP_REGION"/>
    <property type="match status" value="1"/>
</dbReference>
<dbReference type="SUPFAM" id="SSF50044">
    <property type="entry name" value="SH3-domain"/>
    <property type="match status" value="1"/>
</dbReference>
<keyword evidence="4" id="KW-0175">Coiled coil</keyword>
<dbReference type="Proteomes" id="UP000070544">
    <property type="component" value="Unassembled WGS sequence"/>
</dbReference>
<feature type="compositionally biased region" description="Polar residues" evidence="5">
    <location>
        <begin position="589"/>
        <end position="601"/>
    </location>
</feature>
<dbReference type="SUPFAM" id="SSF48403">
    <property type="entry name" value="Ankyrin repeat"/>
    <property type="match status" value="1"/>
</dbReference>
<feature type="repeat" description="ANK" evidence="2">
    <location>
        <begin position="79"/>
        <end position="105"/>
    </location>
</feature>
<feature type="compositionally biased region" description="Low complexity" evidence="5">
    <location>
        <begin position="431"/>
        <end position="447"/>
    </location>
</feature>
<dbReference type="Gene3D" id="2.30.30.40">
    <property type="entry name" value="SH3 Domains"/>
    <property type="match status" value="1"/>
</dbReference>
<feature type="compositionally biased region" description="Polar residues" evidence="5">
    <location>
        <begin position="269"/>
        <end position="284"/>
    </location>
</feature>
<feature type="compositionally biased region" description="Low complexity" evidence="5">
    <location>
        <begin position="523"/>
        <end position="535"/>
    </location>
</feature>
<evidence type="ECO:0000256" key="3">
    <source>
        <dbReference type="PROSITE-ProRule" id="PRU00192"/>
    </source>
</evidence>
<evidence type="ECO:0000259" key="6">
    <source>
        <dbReference type="PROSITE" id="PS50002"/>
    </source>
</evidence>
<dbReference type="InterPro" id="IPR036770">
    <property type="entry name" value="Ankyrin_rpt-contain_sf"/>
</dbReference>
<dbReference type="InterPro" id="IPR002110">
    <property type="entry name" value="Ankyrin_rpt"/>
</dbReference>
<evidence type="ECO:0000256" key="2">
    <source>
        <dbReference type="PROSITE-ProRule" id="PRU00023"/>
    </source>
</evidence>
<protein>
    <recommendedName>
        <fullName evidence="6">SH3 domain-containing protein</fullName>
    </recommendedName>
</protein>
<dbReference type="InterPro" id="IPR001452">
    <property type="entry name" value="SH3_domain"/>
</dbReference>
<feature type="compositionally biased region" description="Low complexity" evidence="5">
    <location>
        <begin position="548"/>
        <end position="557"/>
    </location>
</feature>
<dbReference type="SMART" id="SM00326">
    <property type="entry name" value="SH3"/>
    <property type="match status" value="1"/>
</dbReference>
<feature type="compositionally biased region" description="Pro residues" evidence="5">
    <location>
        <begin position="648"/>
        <end position="661"/>
    </location>
</feature>
<dbReference type="PROSITE" id="PS50088">
    <property type="entry name" value="ANK_REPEAT"/>
    <property type="match status" value="1"/>
</dbReference>
<keyword evidence="8" id="KW-1185">Reference proteome</keyword>
<evidence type="ECO:0000256" key="1">
    <source>
        <dbReference type="ARBA" id="ARBA00022443"/>
    </source>
</evidence>
<sequence length="1213" mass="129317">MSSIPHDSVTSPPIPPSETSVDLDEPSTANARLMAAIEDGDPSMVRFSLDQGGNPRAARKVMSLTVTLDGGDVKSEVRAAESALAVAVRTGREEIVEMLLEAGADPAAPISWPIIHPHPQWTLDLWNRLRWFDKPFLRFPSSLDLALARGTFPCNLPGPRVDVVDPTEAATVRAMVPLEPDLGVVRAILAKEVVVTEGAKKAAARLSAGVNSWGNAAEKRPEFEEVLREYITRTGNEEGGEAEWDWEKPMEMRDDVESTLAMEGDLAGTSKSDTLQGTDVTNGHLNHLKPEEEDTVNDNSDGPHEKSITATDLTTVPPLPASHDHTDIESGSILDEDQSRHPYRKIPELPILTTPDGRGEGHIDEQNPPTPTGSLSPPPLPKAPDSASLEPQSVTESDSGDGGVLDATFDPPLSITIPPQSPIRPSPPSPTRTSISSTEVSSVVDPLSAPPAPPALPLRLPGLNGLSRPAVDGPPSPELARDVEEPVVGSTAGPPRRTSQPPRNGRIPPSTPGPRAPVDSQESTSSSAPSSPVATLGGLWQSLFGLSGTTPTQAGPTPQRPPNGVQRRQTIAARGPQGGQAQAQAQGRMQVTVSPQQIATHQQQPSQGGGGAAPLPEGHSQLKRRVTVAAPNLAQVRRAPPILEENLPPTPSPPSSTPPAPLDAHLLTALTDQLRAHAALQSRAELLESRNEELSVRLESVLRASREREDRASEAEHKAALAEQRARAAEAAAEERGKAAEVTAADARERARAAELTTERAAKRIERLEWEVGAERGRCKEVEREAGLVREGLARAERDAAYGIERAERAEREAMAEKARRLAAEGELARLREEKDVVREEAEMEVRAERERRAEVEKELAELKARAAMSLASDPVRVHGPMTLDPLAASSRAPEDSFRYAELRSMASDEDDDRDLAGPETGVLGASHGTTPLVPILGGAQRKGFEQAAGGDLFADSHAHAPYLGDFGTGREAPFEIQPLPDHMAPVGYPTGAPIPTIQVHPVSPQVIPPGLVPQPMFPRPYLEILAHTPAPTKVRRSGRAVADYDAQQKDEVTLRTGDEVLCLWEFADGWAGGTNKTNVMSGYFPLSCVSFEDPKHGDTDPHSPPPPTGPVLALSPTAHWASSSQWIHPRTASRTLGPAPESTPRLGAVFVTSRGLHPVPGTEEVGKRPKRGGSEGVAAMLANVPVLTITDVGDGSFQDGWEPMGVKAAAAN</sequence>
<dbReference type="EMBL" id="KQ965886">
    <property type="protein sequence ID" value="KXS09125.1"/>
    <property type="molecule type" value="Genomic_DNA"/>
</dbReference>
<feature type="region of interest" description="Disordered" evidence="5">
    <location>
        <begin position="1"/>
        <end position="25"/>
    </location>
</feature>
<feature type="region of interest" description="Disordered" evidence="5">
    <location>
        <begin position="267"/>
        <end position="663"/>
    </location>
</feature>
<gene>
    <name evidence="7" type="ORF">M427DRAFT_75927</name>
</gene>
<proteinExistence type="predicted"/>
<organism evidence="7 8">
    <name type="scientific">Gonapodya prolifera (strain JEL478)</name>
    <name type="common">Monoblepharis prolifera</name>
    <dbReference type="NCBI Taxonomy" id="1344416"/>
    <lineage>
        <taxon>Eukaryota</taxon>
        <taxon>Fungi</taxon>
        <taxon>Fungi incertae sedis</taxon>
        <taxon>Chytridiomycota</taxon>
        <taxon>Chytridiomycota incertae sedis</taxon>
        <taxon>Monoblepharidomycetes</taxon>
        <taxon>Monoblepharidales</taxon>
        <taxon>Gonapodyaceae</taxon>
        <taxon>Gonapodya</taxon>
    </lineage>
</organism>
<feature type="compositionally biased region" description="Pro residues" evidence="5">
    <location>
        <begin position="419"/>
        <end position="430"/>
    </location>
</feature>
<dbReference type="Gene3D" id="1.25.40.20">
    <property type="entry name" value="Ankyrin repeat-containing domain"/>
    <property type="match status" value="1"/>
</dbReference>
<keyword evidence="1 3" id="KW-0728">SH3 domain</keyword>
<evidence type="ECO:0000313" key="7">
    <source>
        <dbReference type="EMBL" id="KXS09125.1"/>
    </source>
</evidence>